<organism evidence="8 9">
    <name type="scientific">Vanrija albida</name>
    <dbReference type="NCBI Taxonomy" id="181172"/>
    <lineage>
        <taxon>Eukaryota</taxon>
        <taxon>Fungi</taxon>
        <taxon>Dikarya</taxon>
        <taxon>Basidiomycota</taxon>
        <taxon>Agaricomycotina</taxon>
        <taxon>Tremellomycetes</taxon>
        <taxon>Trichosporonales</taxon>
        <taxon>Trichosporonaceae</taxon>
        <taxon>Vanrija</taxon>
    </lineage>
</organism>
<evidence type="ECO:0000313" key="8">
    <source>
        <dbReference type="EMBL" id="KAL1409902.1"/>
    </source>
</evidence>
<dbReference type="PIRSF" id="PIRSF006060">
    <property type="entry name" value="AA_transporter"/>
    <property type="match status" value="1"/>
</dbReference>
<dbReference type="InterPro" id="IPR002293">
    <property type="entry name" value="AA/rel_permease1"/>
</dbReference>
<dbReference type="PANTHER" id="PTHR45649">
    <property type="entry name" value="AMINO-ACID PERMEASE BAT1"/>
    <property type="match status" value="1"/>
</dbReference>
<name>A0ABR3Q5L8_9TREE</name>
<feature type="transmembrane region" description="Helical" evidence="7">
    <location>
        <begin position="89"/>
        <end position="112"/>
    </location>
</feature>
<evidence type="ECO:0008006" key="10">
    <source>
        <dbReference type="Google" id="ProtNLM"/>
    </source>
</evidence>
<feature type="region of interest" description="Disordered" evidence="6">
    <location>
        <begin position="1"/>
        <end position="20"/>
    </location>
</feature>
<keyword evidence="2" id="KW-0813">Transport</keyword>
<feature type="transmembrane region" description="Helical" evidence="7">
    <location>
        <begin position="464"/>
        <end position="485"/>
    </location>
</feature>
<keyword evidence="4 7" id="KW-1133">Transmembrane helix</keyword>
<proteinExistence type="predicted"/>
<evidence type="ECO:0000256" key="5">
    <source>
        <dbReference type="ARBA" id="ARBA00023136"/>
    </source>
</evidence>
<evidence type="ECO:0000256" key="2">
    <source>
        <dbReference type="ARBA" id="ARBA00022448"/>
    </source>
</evidence>
<keyword evidence="5 7" id="KW-0472">Membrane</keyword>
<evidence type="ECO:0000256" key="1">
    <source>
        <dbReference type="ARBA" id="ARBA00004141"/>
    </source>
</evidence>
<dbReference type="Proteomes" id="UP001565368">
    <property type="component" value="Unassembled WGS sequence"/>
</dbReference>
<gene>
    <name evidence="8" type="ORF">Q8F55_003901</name>
</gene>
<feature type="transmembrane region" description="Helical" evidence="7">
    <location>
        <begin position="398"/>
        <end position="418"/>
    </location>
</feature>
<dbReference type="PANTHER" id="PTHR45649:SF14">
    <property type="entry name" value="GABA PERMEASE"/>
    <property type="match status" value="1"/>
</dbReference>
<feature type="transmembrane region" description="Helical" evidence="7">
    <location>
        <begin position="296"/>
        <end position="326"/>
    </location>
</feature>
<protein>
    <recommendedName>
        <fullName evidence="10">Amino acid permease/ SLC12A domain-containing protein</fullName>
    </recommendedName>
</protein>
<evidence type="ECO:0000256" key="4">
    <source>
        <dbReference type="ARBA" id="ARBA00022989"/>
    </source>
</evidence>
<feature type="compositionally biased region" description="Basic and acidic residues" evidence="6">
    <location>
        <begin position="1"/>
        <end position="16"/>
    </location>
</feature>
<feature type="transmembrane region" description="Helical" evidence="7">
    <location>
        <begin position="497"/>
        <end position="518"/>
    </location>
</feature>
<evidence type="ECO:0000313" key="9">
    <source>
        <dbReference type="Proteomes" id="UP001565368"/>
    </source>
</evidence>
<keyword evidence="3 7" id="KW-0812">Transmembrane</keyword>
<dbReference type="EMBL" id="JBBXJM010000003">
    <property type="protein sequence ID" value="KAL1409902.1"/>
    <property type="molecule type" value="Genomic_DNA"/>
</dbReference>
<feature type="transmembrane region" description="Helical" evidence="7">
    <location>
        <begin position="219"/>
        <end position="236"/>
    </location>
</feature>
<dbReference type="RefSeq" id="XP_069209846.1">
    <property type="nucleotide sequence ID" value="XM_069352428.1"/>
</dbReference>
<evidence type="ECO:0000256" key="3">
    <source>
        <dbReference type="ARBA" id="ARBA00022692"/>
    </source>
</evidence>
<feature type="transmembrane region" description="Helical" evidence="7">
    <location>
        <begin position="62"/>
        <end position="82"/>
    </location>
</feature>
<dbReference type="Pfam" id="PF13520">
    <property type="entry name" value="AA_permease_2"/>
    <property type="match status" value="1"/>
</dbReference>
<feature type="transmembrane region" description="Helical" evidence="7">
    <location>
        <begin position="256"/>
        <end position="275"/>
    </location>
</feature>
<reference evidence="8 9" key="1">
    <citation type="submission" date="2023-08" db="EMBL/GenBank/DDBJ databases">
        <title>Annotated Genome Sequence of Vanrija albida AlHP1.</title>
        <authorList>
            <person name="Herzog R."/>
        </authorList>
    </citation>
    <scope>NUCLEOTIDE SEQUENCE [LARGE SCALE GENOMIC DNA]</scope>
    <source>
        <strain evidence="8 9">AlHP1</strain>
    </source>
</reference>
<evidence type="ECO:0000256" key="6">
    <source>
        <dbReference type="SAM" id="MobiDB-lite"/>
    </source>
</evidence>
<comment type="subcellular location">
    <subcellularLocation>
        <location evidence="1">Membrane</location>
        <topology evidence="1">Multi-pass membrane protein</topology>
    </subcellularLocation>
</comment>
<feature type="transmembrane region" description="Helical" evidence="7">
    <location>
        <begin position="143"/>
        <end position="159"/>
    </location>
</feature>
<feature type="transmembrane region" description="Helical" evidence="7">
    <location>
        <begin position="346"/>
        <end position="364"/>
    </location>
</feature>
<evidence type="ECO:0000256" key="7">
    <source>
        <dbReference type="SAM" id="Phobius"/>
    </source>
</evidence>
<feature type="transmembrane region" description="Helical" evidence="7">
    <location>
        <begin position="189"/>
        <end position="207"/>
    </location>
</feature>
<keyword evidence="9" id="KW-1185">Reference proteome</keyword>
<dbReference type="GeneID" id="95984944"/>
<comment type="caution">
    <text evidence="8">The sequence shown here is derived from an EMBL/GenBank/DDBJ whole genome shotgun (WGS) entry which is preliminary data.</text>
</comment>
<dbReference type="Gene3D" id="1.20.1740.10">
    <property type="entry name" value="Amino acid/polyamine transporter I"/>
    <property type="match status" value="1"/>
</dbReference>
<feature type="transmembrane region" description="Helical" evidence="7">
    <location>
        <begin position="424"/>
        <end position="443"/>
    </location>
</feature>
<sequence>MSHADKDKATPEDKDQVTTSVVDAKYDRDAELDPTKLELEHIVHAHGLSGAVTNVDELNQGFSIPSLMAVALVLGGAWAAVIQTMSSTIIYGGGVVLIYGLWITGFGFQMIYMSLAEMASAWPTSSGPQEWAFQLFPARWKRFASYGIAWALCMVYLFATMISTVLEARQILGLVAYAVPGYIPTKPQVWALNAGLCIVSGVVNIFGIKAMHRLQTFSLVWFCAGFLIWLVAPVAVSPTHAQAKEVFGTVLNMSGWSDFVALMISLGSIGVGYGVPDAVTHLAEETSRPHVDIPRAMIASPLISLVTATATSISILFCGVDLLAMATTETGVPYLYFLDHTLGSRAGVICLSVIILYSQFMAIFECQLTSSRSLFAFAREGGAFAPKYLGAVHPKLQVPLWAIVTNVVFCSLFTLILLGSDTALNSLCNSAAGLLGAAYIPLIGMHLLNKRHLANPGPTHYGRCFGWFCNVAAVVYLSFTLIFYHFPYTYPFDKDTFNYNIVIVPGLLGLGLLAWFIWGRKSYILHRVTDE</sequence>
<accession>A0ABR3Q5L8</accession>